<reference evidence="1 2" key="1">
    <citation type="journal article" date="2023" name="Sci. Data">
        <title>Genome assembly of the Korean intertidal mud-creeper Batillaria attramentaria.</title>
        <authorList>
            <person name="Patra A.K."/>
            <person name="Ho P.T."/>
            <person name="Jun S."/>
            <person name="Lee S.J."/>
            <person name="Kim Y."/>
            <person name="Won Y.J."/>
        </authorList>
    </citation>
    <scope>NUCLEOTIDE SEQUENCE [LARGE SCALE GENOMIC DNA]</scope>
    <source>
        <strain evidence="1">Wonlab-2016</strain>
    </source>
</reference>
<keyword evidence="2" id="KW-1185">Reference proteome</keyword>
<organism evidence="1 2">
    <name type="scientific">Batillaria attramentaria</name>
    <dbReference type="NCBI Taxonomy" id="370345"/>
    <lineage>
        <taxon>Eukaryota</taxon>
        <taxon>Metazoa</taxon>
        <taxon>Spiralia</taxon>
        <taxon>Lophotrochozoa</taxon>
        <taxon>Mollusca</taxon>
        <taxon>Gastropoda</taxon>
        <taxon>Caenogastropoda</taxon>
        <taxon>Sorbeoconcha</taxon>
        <taxon>Cerithioidea</taxon>
        <taxon>Batillariidae</taxon>
        <taxon>Batillaria</taxon>
    </lineage>
</organism>
<evidence type="ECO:0000313" key="2">
    <source>
        <dbReference type="Proteomes" id="UP001519460"/>
    </source>
</evidence>
<evidence type="ECO:0000313" key="1">
    <source>
        <dbReference type="EMBL" id="KAK7448937.1"/>
    </source>
</evidence>
<feature type="non-terminal residue" evidence="1">
    <location>
        <position position="1"/>
    </location>
</feature>
<accession>A0ABD0J1W8</accession>
<proteinExistence type="predicted"/>
<dbReference type="EMBL" id="JACVVK020000755">
    <property type="protein sequence ID" value="KAK7448937.1"/>
    <property type="molecule type" value="Genomic_DNA"/>
</dbReference>
<protein>
    <submittedName>
        <fullName evidence="1">Uncharacterized protein</fullName>
    </submittedName>
</protein>
<comment type="caution">
    <text evidence="1">The sequence shown here is derived from an EMBL/GenBank/DDBJ whole genome shotgun (WGS) entry which is preliminary data.</text>
</comment>
<sequence length="61" mass="6973">HLPSTHPSGTSTLNWRHIQTRTHTDVYTWAAKRGSLVTPYYTKGNVTHECTQSPRPLLEEI</sequence>
<dbReference type="Proteomes" id="UP001519460">
    <property type="component" value="Unassembled WGS sequence"/>
</dbReference>
<dbReference type="AlphaFoldDB" id="A0ABD0J1W8"/>
<gene>
    <name evidence="1" type="ORF">BaRGS_00040062</name>
</gene>
<name>A0ABD0J1W8_9CAEN</name>